<evidence type="ECO:0000313" key="3">
    <source>
        <dbReference type="Proteomes" id="UP000182800"/>
    </source>
</evidence>
<dbReference type="Proteomes" id="UP000182800">
    <property type="component" value="Unassembled WGS sequence"/>
</dbReference>
<dbReference type="InterPro" id="IPR012340">
    <property type="entry name" value="NA-bd_OB-fold"/>
</dbReference>
<organism evidence="2 3">
    <name type="scientific">Saliniramus fredricksonii</name>
    <dbReference type="NCBI Taxonomy" id="1653334"/>
    <lineage>
        <taxon>Bacteria</taxon>
        <taxon>Pseudomonadati</taxon>
        <taxon>Pseudomonadota</taxon>
        <taxon>Alphaproteobacteria</taxon>
        <taxon>Hyphomicrobiales</taxon>
        <taxon>Salinarimonadaceae</taxon>
        <taxon>Saliniramus</taxon>
    </lineage>
</organism>
<sequence length="136" mass="14833">MTETNDAMQAGGPEAVFRACLREGRFMIQRNTLTGEHVFYPRTLSPGDGTGDLVWVEASGRGIVHSTTVARRRPEKGGDYNICLVTLEEGPRLMSRVIEIAPEEVKIGMPVMARIVELMGEPAVVFVPADSMEVAS</sequence>
<evidence type="ECO:0000313" key="2">
    <source>
        <dbReference type="EMBL" id="SCC81164.1"/>
    </source>
</evidence>
<name>A0ABY0K9J4_9HYPH</name>
<dbReference type="Pfam" id="PF01796">
    <property type="entry name" value="OB_ChsH2_C"/>
    <property type="match status" value="1"/>
</dbReference>
<dbReference type="InterPro" id="IPR052513">
    <property type="entry name" value="Thioester_dehydratase-like"/>
</dbReference>
<dbReference type="PANTHER" id="PTHR34075">
    <property type="entry name" value="BLR3430 PROTEIN"/>
    <property type="match status" value="1"/>
</dbReference>
<proteinExistence type="predicted"/>
<keyword evidence="3" id="KW-1185">Reference proteome</keyword>
<comment type="caution">
    <text evidence="2">The sequence shown here is derived from an EMBL/GenBank/DDBJ whole genome shotgun (WGS) entry which is preliminary data.</text>
</comment>
<dbReference type="InterPro" id="IPR002878">
    <property type="entry name" value="ChsH2_C"/>
</dbReference>
<accession>A0ABY0K9J4</accession>
<dbReference type="RefSeq" id="WP_074446089.1">
    <property type="nucleotide sequence ID" value="NZ_FMBM01000002.1"/>
</dbReference>
<dbReference type="PANTHER" id="PTHR34075:SF5">
    <property type="entry name" value="BLR3430 PROTEIN"/>
    <property type="match status" value="1"/>
</dbReference>
<feature type="domain" description="ChsH2 C-terminal OB-fold" evidence="1">
    <location>
        <begin position="55"/>
        <end position="115"/>
    </location>
</feature>
<reference evidence="2 3" key="1">
    <citation type="submission" date="2016-08" db="EMBL/GenBank/DDBJ databases">
        <authorList>
            <person name="Varghese N."/>
            <person name="Submissions Spin"/>
        </authorList>
    </citation>
    <scope>NUCLEOTIDE SEQUENCE [LARGE SCALE GENOMIC DNA]</scope>
    <source>
        <strain evidence="2 3">HL-109</strain>
    </source>
</reference>
<gene>
    <name evidence="2" type="ORF">GA0071312_2097</name>
</gene>
<protein>
    <recommendedName>
        <fullName evidence="1">ChsH2 C-terminal OB-fold domain-containing protein</fullName>
    </recommendedName>
</protein>
<evidence type="ECO:0000259" key="1">
    <source>
        <dbReference type="Pfam" id="PF01796"/>
    </source>
</evidence>
<dbReference type="EMBL" id="FMBM01000002">
    <property type="protein sequence ID" value="SCC81164.1"/>
    <property type="molecule type" value="Genomic_DNA"/>
</dbReference>
<dbReference type="SUPFAM" id="SSF50249">
    <property type="entry name" value="Nucleic acid-binding proteins"/>
    <property type="match status" value="1"/>
</dbReference>